<evidence type="ECO:0000313" key="3">
    <source>
        <dbReference type="Proteomes" id="UP001501004"/>
    </source>
</evidence>
<name>A0ABP7FTH0_9MICO</name>
<dbReference type="EMBL" id="BAABAE010000003">
    <property type="protein sequence ID" value="GAA3745753.1"/>
    <property type="molecule type" value="Genomic_DNA"/>
</dbReference>
<sequence length="67" mass="6906">MSSAAFVPAIMTSDGLDETQAEVAIAALVAAFLGLALAVVIYICSVCQARSFQACVDAVISYWTTGC</sequence>
<keyword evidence="1" id="KW-0472">Membrane</keyword>
<protein>
    <submittedName>
        <fullName evidence="2">Uncharacterized protein</fullName>
    </submittedName>
</protein>
<accession>A0ABP7FTH0</accession>
<evidence type="ECO:0000313" key="2">
    <source>
        <dbReference type="EMBL" id="GAA3745753.1"/>
    </source>
</evidence>
<gene>
    <name evidence="2" type="ORF">GCM10022239_21700</name>
</gene>
<proteinExistence type="predicted"/>
<keyword evidence="1" id="KW-0812">Transmembrane</keyword>
<feature type="transmembrane region" description="Helical" evidence="1">
    <location>
        <begin position="23"/>
        <end position="44"/>
    </location>
</feature>
<reference evidence="3" key="1">
    <citation type="journal article" date="2019" name="Int. J. Syst. Evol. Microbiol.">
        <title>The Global Catalogue of Microorganisms (GCM) 10K type strain sequencing project: providing services to taxonomists for standard genome sequencing and annotation.</title>
        <authorList>
            <consortium name="The Broad Institute Genomics Platform"/>
            <consortium name="The Broad Institute Genome Sequencing Center for Infectious Disease"/>
            <person name="Wu L."/>
            <person name="Ma J."/>
        </authorList>
    </citation>
    <scope>NUCLEOTIDE SEQUENCE [LARGE SCALE GENOMIC DNA]</scope>
    <source>
        <strain evidence="3">JCM 16949</strain>
    </source>
</reference>
<evidence type="ECO:0000256" key="1">
    <source>
        <dbReference type="SAM" id="Phobius"/>
    </source>
</evidence>
<dbReference type="RefSeq" id="WP_344756548.1">
    <property type="nucleotide sequence ID" value="NZ_BAABAE010000003.1"/>
</dbReference>
<keyword evidence="1" id="KW-1133">Transmembrane helix</keyword>
<comment type="caution">
    <text evidence="2">The sequence shown here is derived from an EMBL/GenBank/DDBJ whole genome shotgun (WGS) entry which is preliminary data.</text>
</comment>
<dbReference type="Proteomes" id="UP001501004">
    <property type="component" value="Unassembled WGS sequence"/>
</dbReference>
<organism evidence="2 3">
    <name type="scientific">Leifsonella bigeumensis</name>
    <dbReference type="NCBI Taxonomy" id="433643"/>
    <lineage>
        <taxon>Bacteria</taxon>
        <taxon>Bacillati</taxon>
        <taxon>Actinomycetota</taxon>
        <taxon>Actinomycetes</taxon>
        <taxon>Micrococcales</taxon>
        <taxon>Microbacteriaceae</taxon>
        <taxon>Leifsonella</taxon>
    </lineage>
</organism>
<keyword evidence="3" id="KW-1185">Reference proteome</keyword>